<dbReference type="Proteomes" id="UP000238823">
    <property type="component" value="Unassembled WGS sequence"/>
</dbReference>
<feature type="region of interest" description="Disordered" evidence="1">
    <location>
        <begin position="24"/>
        <end position="109"/>
    </location>
</feature>
<dbReference type="RefSeq" id="WP_146157544.1">
    <property type="nucleotide sequence ID" value="NZ_PVNL01000042.1"/>
</dbReference>
<evidence type="ECO:0000313" key="4">
    <source>
        <dbReference type="Proteomes" id="UP000238823"/>
    </source>
</evidence>
<evidence type="ECO:0000256" key="1">
    <source>
        <dbReference type="SAM" id="MobiDB-lite"/>
    </source>
</evidence>
<accession>A0A2S9YTN5</accession>
<dbReference type="EMBL" id="PVNL01000042">
    <property type="protein sequence ID" value="PRQ08392.1"/>
    <property type="molecule type" value="Genomic_DNA"/>
</dbReference>
<sequence>MSTPPRRLSFAVGSSLLTASLALGAGGCDERTSNPGPDPEAQQPKPKPEEPVVNPLPPPDPVARPNEGPEPDPEAVEPVYVNEGPEPDPEPRPDSPKVNTVPTTAQAPQ</sequence>
<reference evidence="3 4" key="1">
    <citation type="submission" date="2018-03" db="EMBL/GenBank/DDBJ databases">
        <title>Draft Genome Sequences of the Obligatory Marine Myxobacteria Enhygromyxa salina SWB007.</title>
        <authorList>
            <person name="Poehlein A."/>
            <person name="Moghaddam J.A."/>
            <person name="Harms H."/>
            <person name="Alanjari M."/>
            <person name="Koenig G.M."/>
            <person name="Daniel R."/>
            <person name="Schaeberle T.F."/>
        </authorList>
    </citation>
    <scope>NUCLEOTIDE SEQUENCE [LARGE SCALE GENOMIC DNA]</scope>
    <source>
        <strain evidence="3 4">SWB007</strain>
    </source>
</reference>
<keyword evidence="2" id="KW-0732">Signal</keyword>
<gene>
    <name evidence="3" type="ORF">ENSA7_20190</name>
</gene>
<evidence type="ECO:0000256" key="2">
    <source>
        <dbReference type="SAM" id="SignalP"/>
    </source>
</evidence>
<dbReference type="AlphaFoldDB" id="A0A2S9YTN5"/>
<name>A0A2S9YTN5_9BACT</name>
<feature type="compositionally biased region" description="Polar residues" evidence="1">
    <location>
        <begin position="97"/>
        <end position="109"/>
    </location>
</feature>
<protein>
    <submittedName>
        <fullName evidence="3">Uncharacterized protein</fullName>
    </submittedName>
</protein>
<evidence type="ECO:0000313" key="3">
    <source>
        <dbReference type="EMBL" id="PRQ08392.1"/>
    </source>
</evidence>
<proteinExistence type="predicted"/>
<organism evidence="3 4">
    <name type="scientific">Enhygromyxa salina</name>
    <dbReference type="NCBI Taxonomy" id="215803"/>
    <lineage>
        <taxon>Bacteria</taxon>
        <taxon>Pseudomonadati</taxon>
        <taxon>Myxococcota</taxon>
        <taxon>Polyangia</taxon>
        <taxon>Nannocystales</taxon>
        <taxon>Nannocystaceae</taxon>
        <taxon>Enhygromyxa</taxon>
    </lineage>
</organism>
<feature type="chain" id="PRO_5015469070" evidence="2">
    <location>
        <begin position="25"/>
        <end position="109"/>
    </location>
</feature>
<comment type="caution">
    <text evidence="3">The sequence shown here is derived from an EMBL/GenBank/DDBJ whole genome shotgun (WGS) entry which is preliminary data.</text>
</comment>
<feature type="signal peptide" evidence="2">
    <location>
        <begin position="1"/>
        <end position="24"/>
    </location>
</feature>
<dbReference type="PROSITE" id="PS51257">
    <property type="entry name" value="PROKAR_LIPOPROTEIN"/>
    <property type="match status" value="1"/>
</dbReference>